<dbReference type="PANTHER" id="PTHR43877">
    <property type="entry name" value="AMINOALKYLPHOSPHONATE N-ACETYLTRANSFERASE-RELATED-RELATED"/>
    <property type="match status" value="1"/>
</dbReference>
<dbReference type="SUPFAM" id="SSF55729">
    <property type="entry name" value="Acyl-CoA N-acyltransferases (Nat)"/>
    <property type="match status" value="1"/>
</dbReference>
<dbReference type="InterPro" id="IPR016181">
    <property type="entry name" value="Acyl_CoA_acyltransferase"/>
</dbReference>
<evidence type="ECO:0000256" key="3">
    <source>
        <dbReference type="SAM" id="MobiDB-lite"/>
    </source>
</evidence>
<evidence type="ECO:0000259" key="4">
    <source>
        <dbReference type="PROSITE" id="PS51186"/>
    </source>
</evidence>
<dbReference type="InterPro" id="IPR000182">
    <property type="entry name" value="GNAT_dom"/>
</dbReference>
<dbReference type="EMBL" id="JBHUEA010000012">
    <property type="protein sequence ID" value="MFD1721710.1"/>
    <property type="molecule type" value="Genomic_DNA"/>
</dbReference>
<accession>A0ABW4LDX1</accession>
<evidence type="ECO:0000256" key="2">
    <source>
        <dbReference type="ARBA" id="ARBA00023315"/>
    </source>
</evidence>
<name>A0ABW4LDX1_9MICO</name>
<evidence type="ECO:0000256" key="1">
    <source>
        <dbReference type="ARBA" id="ARBA00022679"/>
    </source>
</evidence>
<dbReference type="Gene3D" id="3.40.630.30">
    <property type="match status" value="1"/>
</dbReference>
<dbReference type="PROSITE" id="PS51186">
    <property type="entry name" value="GNAT"/>
    <property type="match status" value="1"/>
</dbReference>
<protein>
    <submittedName>
        <fullName evidence="5">GNAT family N-acetyltransferase</fullName>
    </submittedName>
</protein>
<evidence type="ECO:0000313" key="5">
    <source>
        <dbReference type="EMBL" id="MFD1721710.1"/>
    </source>
</evidence>
<keyword evidence="1" id="KW-0808">Transferase</keyword>
<dbReference type="Proteomes" id="UP001597347">
    <property type="component" value="Unassembled WGS sequence"/>
</dbReference>
<reference evidence="6" key="1">
    <citation type="journal article" date="2019" name="Int. J. Syst. Evol. Microbiol.">
        <title>The Global Catalogue of Microorganisms (GCM) 10K type strain sequencing project: providing services to taxonomists for standard genome sequencing and annotation.</title>
        <authorList>
            <consortium name="The Broad Institute Genomics Platform"/>
            <consortium name="The Broad Institute Genome Sequencing Center for Infectious Disease"/>
            <person name="Wu L."/>
            <person name="Ma J."/>
        </authorList>
    </citation>
    <scope>NUCLEOTIDE SEQUENCE [LARGE SCALE GENOMIC DNA]</scope>
    <source>
        <strain evidence="6">CGMCC 1.12471</strain>
    </source>
</reference>
<sequence>MTTVRLATPADSAALVRLRAEMFAAIGQDVGAEDAPWRAAARAWFEGAVDGAALVAVAEEPGAGVVASAMAVLLPRAPSPEDPSASSAHVSQVSTLPGHRRRGHARACLRLLLDELERRGVVRADLHATAEGDALYRGLGFTEPAHPALRRRV</sequence>
<feature type="region of interest" description="Disordered" evidence="3">
    <location>
        <begin position="76"/>
        <end position="98"/>
    </location>
</feature>
<dbReference type="Pfam" id="PF00583">
    <property type="entry name" value="Acetyltransf_1"/>
    <property type="match status" value="1"/>
</dbReference>
<evidence type="ECO:0000313" key="6">
    <source>
        <dbReference type="Proteomes" id="UP001597347"/>
    </source>
</evidence>
<dbReference type="RefSeq" id="WP_377934193.1">
    <property type="nucleotide sequence ID" value="NZ_JBHUEA010000012.1"/>
</dbReference>
<keyword evidence="6" id="KW-1185">Reference proteome</keyword>
<dbReference type="InterPro" id="IPR050832">
    <property type="entry name" value="Bact_Acetyltransf"/>
</dbReference>
<gene>
    <name evidence="5" type="ORF">ACFSBI_09120</name>
</gene>
<proteinExistence type="predicted"/>
<feature type="domain" description="N-acetyltransferase" evidence="4">
    <location>
        <begin position="2"/>
        <end position="153"/>
    </location>
</feature>
<organism evidence="5 6">
    <name type="scientific">Amnibacterium endophyticum</name>
    <dbReference type="NCBI Taxonomy" id="2109337"/>
    <lineage>
        <taxon>Bacteria</taxon>
        <taxon>Bacillati</taxon>
        <taxon>Actinomycetota</taxon>
        <taxon>Actinomycetes</taxon>
        <taxon>Micrococcales</taxon>
        <taxon>Microbacteriaceae</taxon>
        <taxon>Amnibacterium</taxon>
    </lineage>
</organism>
<comment type="caution">
    <text evidence="5">The sequence shown here is derived from an EMBL/GenBank/DDBJ whole genome shotgun (WGS) entry which is preliminary data.</text>
</comment>
<keyword evidence="2" id="KW-0012">Acyltransferase</keyword>